<accession>A9D695</accession>
<dbReference type="RefSeq" id="WP_156970267.1">
    <property type="nucleotide sequence ID" value="NZ_CM002917.1"/>
</dbReference>
<evidence type="ECO:0000256" key="2">
    <source>
        <dbReference type="SAM" id="Phobius"/>
    </source>
</evidence>
<feature type="compositionally biased region" description="Basic and acidic residues" evidence="1">
    <location>
        <begin position="9"/>
        <end position="21"/>
    </location>
</feature>
<name>A9D695_HOEPD</name>
<evidence type="ECO:0000256" key="1">
    <source>
        <dbReference type="SAM" id="MobiDB-lite"/>
    </source>
</evidence>
<keyword evidence="2" id="KW-1133">Transmembrane helix</keyword>
<reference evidence="3 4" key="1">
    <citation type="submission" date="2007-10" db="EMBL/GenBank/DDBJ databases">
        <authorList>
            <person name="Wagner-Dobler I."/>
            <person name="Ferriera S."/>
            <person name="Johnson J."/>
            <person name="Kravitz S."/>
            <person name="Beeson K."/>
            <person name="Sutton G."/>
            <person name="Rogers Y.-H."/>
            <person name="Friedman R."/>
            <person name="Frazier M."/>
            <person name="Venter J.C."/>
        </authorList>
    </citation>
    <scope>NUCLEOTIDE SEQUENCE [LARGE SCALE GENOMIC DNA]</scope>
    <source>
        <strain evidence="3 4">DFL-43</strain>
    </source>
</reference>
<protein>
    <submittedName>
        <fullName evidence="3">Uncharacterized protein</fullName>
    </submittedName>
</protein>
<proteinExistence type="predicted"/>
<feature type="transmembrane region" description="Helical" evidence="2">
    <location>
        <begin position="30"/>
        <end position="50"/>
    </location>
</feature>
<feature type="region of interest" description="Disordered" evidence="1">
    <location>
        <begin position="1"/>
        <end position="22"/>
    </location>
</feature>
<comment type="caution">
    <text evidence="3">The sequence shown here is derived from an EMBL/GenBank/DDBJ whole genome shotgun (WGS) entry which is preliminary data.</text>
</comment>
<organism evidence="3 4">
    <name type="scientific">Hoeflea phototrophica (strain DSM 17068 / NCIMB 14078 / DFL-43)</name>
    <dbReference type="NCBI Taxonomy" id="411684"/>
    <lineage>
        <taxon>Bacteria</taxon>
        <taxon>Pseudomonadati</taxon>
        <taxon>Pseudomonadota</taxon>
        <taxon>Alphaproteobacteria</taxon>
        <taxon>Hyphomicrobiales</taxon>
        <taxon>Rhizobiaceae</taxon>
        <taxon>Hoeflea</taxon>
    </lineage>
</organism>
<keyword evidence="2" id="KW-0472">Membrane</keyword>
<dbReference type="HOGENOM" id="CLU_2633264_0_0_5"/>
<sequence length="77" mass="8134">MPDIPEFSASERAKRQDRGYEPPDIGETGAALWIAAAVIILIVSGLSLFAHDGLHNGGAPFIITPSSDLSVRASPDF</sequence>
<dbReference type="AlphaFoldDB" id="A9D695"/>
<keyword evidence="4" id="KW-1185">Reference proteome</keyword>
<gene>
    <name evidence="3" type="ORF">HPDFL43_09437</name>
</gene>
<reference evidence="3 4" key="2">
    <citation type="submission" date="2012-06" db="EMBL/GenBank/DDBJ databases">
        <authorList>
            <person name="Fiebig A."/>
        </authorList>
    </citation>
    <scope>NUCLEOTIDE SEQUENCE [LARGE SCALE GENOMIC DNA]</scope>
    <source>
        <strain evidence="3 4">DFL-43</strain>
    </source>
</reference>
<dbReference type="Proteomes" id="UP000004291">
    <property type="component" value="Chromosome"/>
</dbReference>
<dbReference type="EMBL" id="ABIA03000002">
    <property type="protein sequence ID" value="EDQ33448.2"/>
    <property type="molecule type" value="Genomic_DNA"/>
</dbReference>
<evidence type="ECO:0000313" key="3">
    <source>
        <dbReference type="EMBL" id="EDQ33448.2"/>
    </source>
</evidence>
<dbReference type="STRING" id="411684.HPDFL43_09437"/>
<evidence type="ECO:0000313" key="4">
    <source>
        <dbReference type="Proteomes" id="UP000004291"/>
    </source>
</evidence>
<keyword evidence="2" id="KW-0812">Transmembrane</keyword>